<proteinExistence type="inferred from homology"/>
<evidence type="ECO:0000256" key="1">
    <source>
        <dbReference type="ARBA" id="ARBA00009952"/>
    </source>
</evidence>
<name>A0A7S1K5I2_9ALVE</name>
<dbReference type="EMBL" id="HBGB01031069">
    <property type="protein sequence ID" value="CAD9063148.1"/>
    <property type="molecule type" value="Transcribed_RNA"/>
</dbReference>
<dbReference type="GO" id="GO:0005737">
    <property type="term" value="C:cytoplasm"/>
    <property type="evidence" value="ECO:0007669"/>
    <property type="project" value="TreeGrafter"/>
</dbReference>
<dbReference type="PANTHER" id="PTHR21096">
    <property type="entry name" value="PROTEIN FAM136A"/>
    <property type="match status" value="1"/>
</dbReference>
<evidence type="ECO:0008006" key="3">
    <source>
        <dbReference type="Google" id="ProtNLM"/>
    </source>
</evidence>
<protein>
    <recommendedName>
        <fullName evidence="3">Protein FAM136A</fullName>
    </recommendedName>
</protein>
<dbReference type="InterPro" id="IPR008560">
    <property type="entry name" value="DUF842_euk"/>
</dbReference>
<evidence type="ECO:0000313" key="2">
    <source>
        <dbReference type="EMBL" id="CAD9063148.1"/>
    </source>
</evidence>
<reference evidence="2" key="1">
    <citation type="submission" date="2021-01" db="EMBL/GenBank/DDBJ databases">
        <authorList>
            <person name="Corre E."/>
            <person name="Pelletier E."/>
            <person name="Niang G."/>
            <person name="Scheremetjew M."/>
            <person name="Finn R."/>
            <person name="Kale V."/>
            <person name="Holt S."/>
            <person name="Cochrane G."/>
            <person name="Meng A."/>
            <person name="Brown T."/>
            <person name="Cohen L."/>
        </authorList>
    </citation>
    <scope>NUCLEOTIDE SEQUENCE</scope>
    <source>
        <strain evidence="2">CCMP3346</strain>
    </source>
</reference>
<dbReference type="PANTHER" id="PTHR21096:SF0">
    <property type="entry name" value="PROTEIN FAM136A"/>
    <property type="match status" value="1"/>
</dbReference>
<dbReference type="AlphaFoldDB" id="A0A7S1K5I2"/>
<organism evidence="2">
    <name type="scientific">Vitrella brassicaformis</name>
    <dbReference type="NCBI Taxonomy" id="1169539"/>
    <lineage>
        <taxon>Eukaryota</taxon>
        <taxon>Sar</taxon>
        <taxon>Alveolata</taxon>
        <taxon>Colpodellida</taxon>
        <taxon>Vitrellaceae</taxon>
        <taxon>Vitrella</taxon>
    </lineage>
</organism>
<dbReference type="Pfam" id="PF05811">
    <property type="entry name" value="DUF842"/>
    <property type="match status" value="1"/>
</dbReference>
<gene>
    <name evidence="2" type="ORF">VBRA1451_LOCUS18218</name>
</gene>
<sequence length="146" mass="16616">MASSSPPTAQEKVKAFQSALDKTLHDITQDSMAMQKKTFQCCVACFDKPGTDYETVGRCIKNCQQPAEEFSATLNREMQTLQNSIQVCQDACFNKFSQPHSSAKDEKDRATIEKQMEECTGQCFVTYFPEIAQMDKRLRDYLKKQS</sequence>
<comment type="similarity">
    <text evidence="1">Belongs to the FAM136 family.</text>
</comment>
<accession>A0A7S1K5I2</accession>